<sequence length="130" mass="14000">MDSLGVPLMHARISLLTHHNAMAAASFLVLIILATTSSVGSVNRTSNGGCILAERVALLSFKAGITSDPDNRLTSWQRGHHDCCRWSGITCSSRTGHVVKLDLRNGIFGPYEQHSLRGQVSSSLLACSPW</sequence>
<accession>A0ACD5T6J0</accession>
<evidence type="ECO:0000313" key="1">
    <source>
        <dbReference type="EnsemblPlants" id="AVESA.00010b.r2.1AG0000530.1.CDS.1"/>
    </source>
</evidence>
<evidence type="ECO:0000313" key="2">
    <source>
        <dbReference type="Proteomes" id="UP001732700"/>
    </source>
</evidence>
<dbReference type="EnsemblPlants" id="AVESA.00010b.r2.1AG0000530.1">
    <property type="protein sequence ID" value="AVESA.00010b.r2.1AG0000530.1.CDS.1"/>
    <property type="gene ID" value="AVESA.00010b.r2.1AG0000530"/>
</dbReference>
<reference evidence="1" key="1">
    <citation type="submission" date="2021-05" db="EMBL/GenBank/DDBJ databases">
        <authorList>
            <person name="Scholz U."/>
            <person name="Mascher M."/>
            <person name="Fiebig A."/>
        </authorList>
    </citation>
    <scope>NUCLEOTIDE SEQUENCE [LARGE SCALE GENOMIC DNA]</scope>
</reference>
<proteinExistence type="predicted"/>
<organism evidence="1 2">
    <name type="scientific">Avena sativa</name>
    <name type="common">Oat</name>
    <dbReference type="NCBI Taxonomy" id="4498"/>
    <lineage>
        <taxon>Eukaryota</taxon>
        <taxon>Viridiplantae</taxon>
        <taxon>Streptophyta</taxon>
        <taxon>Embryophyta</taxon>
        <taxon>Tracheophyta</taxon>
        <taxon>Spermatophyta</taxon>
        <taxon>Magnoliopsida</taxon>
        <taxon>Liliopsida</taxon>
        <taxon>Poales</taxon>
        <taxon>Poaceae</taxon>
        <taxon>BOP clade</taxon>
        <taxon>Pooideae</taxon>
        <taxon>Poodae</taxon>
        <taxon>Poeae</taxon>
        <taxon>Poeae Chloroplast Group 1 (Aveneae type)</taxon>
        <taxon>Aveninae</taxon>
        <taxon>Avena</taxon>
    </lineage>
</organism>
<reference evidence="1" key="2">
    <citation type="submission" date="2025-09" db="UniProtKB">
        <authorList>
            <consortium name="EnsemblPlants"/>
        </authorList>
    </citation>
    <scope>IDENTIFICATION</scope>
</reference>
<protein>
    <submittedName>
        <fullName evidence="1">Uncharacterized protein</fullName>
    </submittedName>
</protein>
<dbReference type="Proteomes" id="UP001732700">
    <property type="component" value="Chromosome 1A"/>
</dbReference>
<keyword evidence="2" id="KW-1185">Reference proteome</keyword>
<name>A0ACD5T6J0_AVESA</name>